<gene>
    <name evidence="2" type="ORF">KCG46_03275</name>
</gene>
<feature type="signal peptide" evidence="1">
    <location>
        <begin position="1"/>
        <end position="22"/>
    </location>
</feature>
<dbReference type="EMBL" id="JAGSPC010000001">
    <property type="protein sequence ID" value="MBV7258597.1"/>
    <property type="molecule type" value="Genomic_DNA"/>
</dbReference>
<dbReference type="NCBIfam" id="TIGR04433">
    <property type="entry name" value="UrcA_uranyl"/>
    <property type="match status" value="1"/>
</dbReference>
<evidence type="ECO:0000256" key="1">
    <source>
        <dbReference type="SAM" id="SignalP"/>
    </source>
</evidence>
<sequence length="102" mass="10696">MKTFAIAAAALGLAVTATPAMAGSKDVPVEKISTEGLDLDTPAGQKMLDRRIDRAARSVCNANQARTGTRLKNVQARACVAKARASAKRQVTAMIEDERLGG</sequence>
<protein>
    <submittedName>
        <fullName evidence="2">UrcA family protein</fullName>
    </submittedName>
</protein>
<dbReference type="AlphaFoldDB" id="A0A9X1F1H3"/>
<dbReference type="InterPro" id="IPR030972">
    <property type="entry name" value="UrcA_uranyl"/>
</dbReference>
<name>A0A9X1F1H3_9SPHN</name>
<keyword evidence="1" id="KW-0732">Signal</keyword>
<dbReference type="Proteomes" id="UP001138681">
    <property type="component" value="Unassembled WGS sequence"/>
</dbReference>
<organism evidence="2 3">
    <name type="scientific">Erythrobacter crassostreae</name>
    <dbReference type="NCBI Taxonomy" id="2828328"/>
    <lineage>
        <taxon>Bacteria</taxon>
        <taxon>Pseudomonadati</taxon>
        <taxon>Pseudomonadota</taxon>
        <taxon>Alphaproteobacteria</taxon>
        <taxon>Sphingomonadales</taxon>
        <taxon>Erythrobacteraceae</taxon>
        <taxon>Erythrobacter/Porphyrobacter group</taxon>
        <taxon>Erythrobacter</taxon>
    </lineage>
</organism>
<accession>A0A9X1F1H3</accession>
<dbReference type="RefSeq" id="WP_218403898.1">
    <property type="nucleotide sequence ID" value="NZ_JAGSPC010000001.1"/>
</dbReference>
<comment type="caution">
    <text evidence="2">The sequence shown here is derived from an EMBL/GenBank/DDBJ whole genome shotgun (WGS) entry which is preliminary data.</text>
</comment>
<reference evidence="2" key="1">
    <citation type="submission" date="2021-04" db="EMBL/GenBank/DDBJ databases">
        <authorList>
            <person name="Pira H."/>
            <person name="Risdian C."/>
            <person name="Wink J."/>
        </authorList>
    </citation>
    <scope>NUCLEOTIDE SEQUENCE</scope>
    <source>
        <strain evidence="2">WH158</strain>
    </source>
</reference>
<proteinExistence type="predicted"/>
<evidence type="ECO:0000313" key="2">
    <source>
        <dbReference type="EMBL" id="MBV7258597.1"/>
    </source>
</evidence>
<feature type="chain" id="PRO_5040758295" evidence="1">
    <location>
        <begin position="23"/>
        <end position="102"/>
    </location>
</feature>
<evidence type="ECO:0000313" key="3">
    <source>
        <dbReference type="Proteomes" id="UP001138681"/>
    </source>
</evidence>
<keyword evidence="3" id="KW-1185">Reference proteome</keyword>